<evidence type="ECO:0000313" key="8">
    <source>
        <dbReference type="EMBL" id="GAT58529.1"/>
    </source>
</evidence>
<keyword evidence="2 4" id="KW-0808">Transferase</keyword>
<protein>
    <submittedName>
        <fullName evidence="8">Protein arginine N-methyltransferase</fullName>
    </submittedName>
</protein>
<evidence type="ECO:0000256" key="4">
    <source>
        <dbReference type="PROSITE-ProRule" id="PRU01015"/>
    </source>
</evidence>
<evidence type="ECO:0000256" key="1">
    <source>
        <dbReference type="ARBA" id="ARBA00022603"/>
    </source>
</evidence>
<dbReference type="Gene3D" id="2.70.160.11">
    <property type="entry name" value="Hnrnp arginine n-methyltransferase1"/>
    <property type="match status" value="1"/>
</dbReference>
<evidence type="ECO:0000256" key="5">
    <source>
        <dbReference type="SAM" id="MobiDB-lite"/>
    </source>
</evidence>
<feature type="region of interest" description="Disordered" evidence="5">
    <location>
        <begin position="309"/>
        <end position="331"/>
    </location>
</feature>
<dbReference type="Pfam" id="PF22528">
    <property type="entry name" value="PRMT_C"/>
    <property type="match status" value="1"/>
</dbReference>
<dbReference type="EMBL" id="DF849740">
    <property type="protein sequence ID" value="GAT58529.1"/>
    <property type="molecule type" value="Genomic_DNA"/>
</dbReference>
<dbReference type="CDD" id="cd02440">
    <property type="entry name" value="AdoMet_MTases"/>
    <property type="match status" value="1"/>
</dbReference>
<feature type="compositionally biased region" description="Polar residues" evidence="5">
    <location>
        <begin position="318"/>
        <end position="331"/>
    </location>
</feature>
<dbReference type="PROSITE" id="PS51678">
    <property type="entry name" value="SAM_MT_PRMT"/>
    <property type="match status" value="1"/>
</dbReference>
<sequence>MTAANEHLAKYEEVLKDGVPTAAFSRLMIGNKHIFKDKTVLNVACGTGLLCLFAAKAGAKHVVGIDKIGFMAQARDTVAANGFKDVITLVEGRIGDTSLPFSEFDIIISDWMGKCLFYESRLEEVILARDKYLKKDGLIYPESVSLYMAAIEDSDFKEEKFGFWDNIQGLDYSAFKPVALRDPLVDTCDIRAVVTQPYGFKQFKLSDVKKEDLIFDETFALTALRDDFIHAFIVWFDVSVASTHSPVHFSTGPHTKSTRWGQTIFYTRETPAIAKDQVVTGHFVVQPNTENAHDLDIRISYKLEKKSGSEIDGDEATSGESASESLSYKMY</sequence>
<evidence type="ECO:0000313" key="9">
    <source>
        <dbReference type="Proteomes" id="UP000815677"/>
    </source>
</evidence>
<organism evidence="8 9">
    <name type="scientific">Mycena chlorophos</name>
    <name type="common">Agaric fungus</name>
    <name type="synonym">Agaricus chlorophos</name>
    <dbReference type="NCBI Taxonomy" id="658473"/>
    <lineage>
        <taxon>Eukaryota</taxon>
        <taxon>Fungi</taxon>
        <taxon>Dikarya</taxon>
        <taxon>Basidiomycota</taxon>
        <taxon>Agaricomycotina</taxon>
        <taxon>Agaricomycetes</taxon>
        <taxon>Agaricomycetidae</taxon>
        <taxon>Agaricales</taxon>
        <taxon>Marasmiineae</taxon>
        <taxon>Mycenaceae</taxon>
        <taxon>Mycena</taxon>
    </lineage>
</organism>
<dbReference type="Pfam" id="PF13649">
    <property type="entry name" value="Methyltransf_25"/>
    <property type="match status" value="1"/>
</dbReference>
<dbReference type="InterPro" id="IPR041698">
    <property type="entry name" value="Methyltransf_25"/>
</dbReference>
<reference evidence="8" key="1">
    <citation type="submission" date="2014-09" db="EMBL/GenBank/DDBJ databases">
        <title>Genome sequence of the luminous mushroom Mycena chlorophos for searching fungal bioluminescence genes.</title>
        <authorList>
            <person name="Tanaka Y."/>
            <person name="Kasuga D."/>
            <person name="Oba Y."/>
            <person name="Hase S."/>
            <person name="Sato K."/>
            <person name="Oba Y."/>
            <person name="Sakakibara Y."/>
        </authorList>
    </citation>
    <scope>NUCLEOTIDE SEQUENCE</scope>
</reference>
<evidence type="ECO:0000256" key="3">
    <source>
        <dbReference type="ARBA" id="ARBA00022691"/>
    </source>
</evidence>
<keyword evidence="3 4" id="KW-0949">S-adenosyl-L-methionine</keyword>
<keyword evidence="1 4" id="KW-0489">Methyltransferase</keyword>
<dbReference type="PANTHER" id="PTHR11006:SF53">
    <property type="entry name" value="PROTEIN ARGININE N-METHYLTRANSFERASE 3"/>
    <property type="match status" value="1"/>
</dbReference>
<evidence type="ECO:0000259" key="7">
    <source>
        <dbReference type="Pfam" id="PF22528"/>
    </source>
</evidence>
<dbReference type="PANTHER" id="PTHR11006">
    <property type="entry name" value="PROTEIN ARGININE N-METHYLTRANSFERASE"/>
    <property type="match status" value="1"/>
</dbReference>
<evidence type="ECO:0000256" key="2">
    <source>
        <dbReference type="ARBA" id="ARBA00022679"/>
    </source>
</evidence>
<dbReference type="InterPro" id="IPR029063">
    <property type="entry name" value="SAM-dependent_MTases_sf"/>
</dbReference>
<proteinExistence type="predicted"/>
<feature type="domain" description="Methyltransferase" evidence="6">
    <location>
        <begin position="40"/>
        <end position="137"/>
    </location>
</feature>
<gene>
    <name evidence="8" type="ORF">MCHLO_14953</name>
</gene>
<name>A0ABQ0M5D6_MYCCL</name>
<evidence type="ECO:0000259" key="6">
    <source>
        <dbReference type="Pfam" id="PF13649"/>
    </source>
</evidence>
<accession>A0ABQ0M5D6</accession>
<dbReference type="Gene3D" id="3.40.50.150">
    <property type="entry name" value="Vaccinia Virus protein VP39"/>
    <property type="match status" value="1"/>
</dbReference>
<dbReference type="InterPro" id="IPR055135">
    <property type="entry name" value="PRMT_dom"/>
</dbReference>
<dbReference type="SUPFAM" id="SSF53335">
    <property type="entry name" value="S-adenosyl-L-methionine-dependent methyltransferases"/>
    <property type="match status" value="1"/>
</dbReference>
<dbReference type="InterPro" id="IPR025799">
    <property type="entry name" value="Arg_MeTrfase"/>
</dbReference>
<dbReference type="Proteomes" id="UP000815677">
    <property type="component" value="Unassembled WGS sequence"/>
</dbReference>
<feature type="domain" description="Protein arginine N-methyltransferase" evidence="7">
    <location>
        <begin position="144"/>
        <end position="305"/>
    </location>
</feature>
<keyword evidence="9" id="KW-1185">Reference proteome</keyword>